<proteinExistence type="predicted"/>
<reference evidence="1" key="2">
    <citation type="submission" date="2025-08" db="UniProtKB">
        <authorList>
            <consortium name="Ensembl"/>
        </authorList>
    </citation>
    <scope>IDENTIFICATION</scope>
</reference>
<name>A0AC11D0X9_SHEEP</name>
<reference evidence="1" key="3">
    <citation type="submission" date="2025-09" db="UniProtKB">
        <authorList>
            <consortium name="Ensembl"/>
        </authorList>
    </citation>
    <scope>IDENTIFICATION</scope>
</reference>
<dbReference type="Ensembl" id="ENSOART00020058277.1">
    <property type="protein sequence ID" value="ENSOARP00020038439.1"/>
    <property type="gene ID" value="ENSOARG00020018243.2"/>
</dbReference>
<gene>
    <name evidence="1" type="primary">TRPV3</name>
</gene>
<organism evidence="1">
    <name type="scientific">Ovis aries</name>
    <name type="common">Sheep</name>
    <dbReference type="NCBI Taxonomy" id="9940"/>
    <lineage>
        <taxon>Eukaryota</taxon>
        <taxon>Metazoa</taxon>
        <taxon>Chordata</taxon>
        <taxon>Craniata</taxon>
        <taxon>Vertebrata</taxon>
        <taxon>Euteleostomi</taxon>
        <taxon>Mammalia</taxon>
        <taxon>Eutheria</taxon>
        <taxon>Laurasiatheria</taxon>
        <taxon>Artiodactyla</taxon>
        <taxon>Ruminantia</taxon>
        <taxon>Pecora</taxon>
        <taxon>Bovidae</taxon>
        <taxon>Caprinae</taxon>
        <taxon>Ovis</taxon>
    </lineage>
</organism>
<protein>
    <submittedName>
        <fullName evidence="1">Transient receptor potential cation channel subfamily V member 3</fullName>
    </submittedName>
</protein>
<reference evidence="1" key="1">
    <citation type="submission" date="2020-11" db="EMBL/GenBank/DDBJ databases">
        <authorList>
            <person name="Davenport K.M."/>
            <person name="Bickhart D.M."/>
            <person name="Smith T.P.L."/>
            <person name="Murdoch B.M."/>
            <person name="Rosen B.D."/>
        </authorList>
    </citation>
    <scope>NUCLEOTIDE SEQUENCE [LARGE SCALE GENOMIC DNA]</scope>
    <source>
        <strain evidence="1">OAR_USU_Benz2616</strain>
    </source>
</reference>
<evidence type="ECO:0000313" key="1">
    <source>
        <dbReference type="Ensembl" id="ENSOARP00020038439.1"/>
    </source>
</evidence>
<accession>A0AC11D0X9</accession>
<sequence length="277" mass="31283">LSIPLPSSIGPAAPLGPHAQDGVAAALRKDVCAHLGHVHFCERGHRNLPAETVRSAVHSLGCLVSLCLVILHDVLKFLFVYIVFLLGFGVALASLIEKCPQNHENCSSYGSFSDAVLELFKLTIGLGDLNIQQNSKYPILFLFLLITYVILTFVLLLNMLIALMGETVENVSKESERIWRLQRARTILEFEKILPEWLRSRFRMGELCKVAEDDFRLCLRINEVKWTEWKTHVSFLNEDPGPGRRTDFNKIQDTSRSNSKTTLNAFEEIDEFPETSV</sequence>